<evidence type="ECO:0000256" key="4">
    <source>
        <dbReference type="ARBA" id="ARBA00022984"/>
    </source>
</evidence>
<dbReference type="AlphaFoldDB" id="A0A1M5VKA4"/>
<evidence type="ECO:0000259" key="7">
    <source>
        <dbReference type="PROSITE" id="PS52029"/>
    </source>
</evidence>
<keyword evidence="9" id="KW-1185">Reference proteome</keyword>
<protein>
    <submittedName>
        <fullName evidence="8">L,D-transpeptidase catalytic domain</fullName>
    </submittedName>
</protein>
<dbReference type="STRING" id="1123281.SAMN02745180_00936"/>
<dbReference type="RefSeq" id="WP_072743571.1">
    <property type="nucleotide sequence ID" value="NZ_FQXR01000004.1"/>
</dbReference>
<evidence type="ECO:0000256" key="6">
    <source>
        <dbReference type="PROSITE-ProRule" id="PRU01373"/>
    </source>
</evidence>
<dbReference type="GO" id="GO:0005576">
    <property type="term" value="C:extracellular region"/>
    <property type="evidence" value="ECO:0007669"/>
    <property type="project" value="TreeGrafter"/>
</dbReference>
<dbReference type="GO" id="GO:0018104">
    <property type="term" value="P:peptidoglycan-protein cross-linking"/>
    <property type="evidence" value="ECO:0007669"/>
    <property type="project" value="TreeGrafter"/>
</dbReference>
<dbReference type="Proteomes" id="UP000184389">
    <property type="component" value="Unassembled WGS sequence"/>
</dbReference>
<dbReference type="Gene3D" id="2.30.30.40">
    <property type="entry name" value="SH3 Domains"/>
    <property type="match status" value="1"/>
</dbReference>
<gene>
    <name evidence="8" type="ORF">SAMN02745180_00936</name>
</gene>
<evidence type="ECO:0000256" key="2">
    <source>
        <dbReference type="ARBA" id="ARBA00022679"/>
    </source>
</evidence>
<proteinExistence type="predicted"/>
<accession>A0A1M5VKA4</accession>
<keyword evidence="5 6" id="KW-0961">Cell wall biogenesis/degradation</keyword>
<keyword evidence="3 6" id="KW-0133">Cell shape</keyword>
<dbReference type="Pfam" id="PF03734">
    <property type="entry name" value="YkuD"/>
    <property type="match status" value="1"/>
</dbReference>
<feature type="domain" description="L,D-TPase catalytic" evidence="7">
    <location>
        <begin position="147"/>
        <end position="269"/>
    </location>
</feature>
<reference evidence="8 9" key="1">
    <citation type="submission" date="2016-11" db="EMBL/GenBank/DDBJ databases">
        <authorList>
            <person name="Jaros S."/>
            <person name="Januszkiewicz K."/>
            <person name="Wedrychowicz H."/>
        </authorList>
    </citation>
    <scope>NUCLEOTIDE SEQUENCE [LARGE SCALE GENOMIC DNA]</scope>
    <source>
        <strain evidence="8 9">DSM 13106</strain>
    </source>
</reference>
<dbReference type="PANTHER" id="PTHR30582">
    <property type="entry name" value="L,D-TRANSPEPTIDASE"/>
    <property type="match status" value="1"/>
</dbReference>
<dbReference type="SUPFAM" id="SSF141523">
    <property type="entry name" value="L,D-transpeptidase catalytic domain-like"/>
    <property type="match status" value="1"/>
</dbReference>
<organism evidence="8 9">
    <name type="scientific">Sporanaerobacter acetigenes DSM 13106</name>
    <dbReference type="NCBI Taxonomy" id="1123281"/>
    <lineage>
        <taxon>Bacteria</taxon>
        <taxon>Bacillati</taxon>
        <taxon>Bacillota</taxon>
        <taxon>Tissierellia</taxon>
        <taxon>Tissierellales</taxon>
        <taxon>Sporanaerobacteraceae</taxon>
        <taxon>Sporanaerobacter</taxon>
    </lineage>
</organism>
<dbReference type="EMBL" id="FQXR01000004">
    <property type="protein sequence ID" value="SHH75645.1"/>
    <property type="molecule type" value="Genomic_DNA"/>
</dbReference>
<keyword evidence="2" id="KW-0808">Transferase</keyword>
<keyword evidence="4 6" id="KW-0573">Peptidoglycan synthesis</keyword>
<dbReference type="PANTHER" id="PTHR30582:SF2">
    <property type="entry name" value="L,D-TRANSPEPTIDASE YCIB-RELATED"/>
    <property type="match status" value="1"/>
</dbReference>
<evidence type="ECO:0000256" key="5">
    <source>
        <dbReference type="ARBA" id="ARBA00023316"/>
    </source>
</evidence>
<feature type="active site" description="Nucleophile" evidence="6">
    <location>
        <position position="245"/>
    </location>
</feature>
<dbReference type="InterPro" id="IPR038063">
    <property type="entry name" value="Transpep_catalytic_dom"/>
</dbReference>
<dbReference type="GO" id="GO:0016740">
    <property type="term" value="F:transferase activity"/>
    <property type="evidence" value="ECO:0007669"/>
    <property type="project" value="UniProtKB-KW"/>
</dbReference>
<name>A0A1M5VKA4_9FIRM</name>
<dbReference type="OrthoDB" id="177750at2"/>
<dbReference type="UniPathway" id="UPA00219"/>
<dbReference type="InterPro" id="IPR005490">
    <property type="entry name" value="LD_TPept_cat_dom"/>
</dbReference>
<evidence type="ECO:0000313" key="9">
    <source>
        <dbReference type="Proteomes" id="UP000184389"/>
    </source>
</evidence>
<dbReference type="PROSITE" id="PS52029">
    <property type="entry name" value="LD_TPASE"/>
    <property type="match status" value="1"/>
</dbReference>
<comment type="pathway">
    <text evidence="1 6">Cell wall biogenesis; peptidoglycan biosynthesis.</text>
</comment>
<dbReference type="GO" id="GO:0008360">
    <property type="term" value="P:regulation of cell shape"/>
    <property type="evidence" value="ECO:0007669"/>
    <property type="project" value="UniProtKB-UniRule"/>
</dbReference>
<dbReference type="GO" id="GO:0071972">
    <property type="term" value="F:peptidoglycan L,D-transpeptidase activity"/>
    <property type="evidence" value="ECO:0007669"/>
    <property type="project" value="TreeGrafter"/>
</dbReference>
<dbReference type="Gene3D" id="2.40.440.10">
    <property type="entry name" value="L,D-transpeptidase catalytic domain-like"/>
    <property type="match status" value="1"/>
</dbReference>
<feature type="active site" description="Proton donor/acceptor" evidence="6">
    <location>
        <position position="219"/>
    </location>
</feature>
<evidence type="ECO:0000313" key="8">
    <source>
        <dbReference type="EMBL" id="SHH75645.1"/>
    </source>
</evidence>
<sequence length="269" mass="30980">MKKKGVIVLFAVITTISSIVLIEYNFGEKEQATAVDSTKMEDDIIITTNRSSEKEERIKRKIETKYEGEALNTSEKDGKIKIHSEKDEESRTIAVLDNYEKLELLETLPFGWFKVKLKDGQIGYADSRYVRTRAIPPHKYDENSSDWFIKFDESDQTIYIYNEGELILENEGSSGIWDSFTPKGIFEIEKDRRGEWAYVPRFQQGMKYWVGFKGSYLFHSVPFTEDGRIIEEEAKKLGEPSSHGCIRLPIAVAKYIYDNVPDGSIVVIE</sequence>
<evidence type="ECO:0000256" key="1">
    <source>
        <dbReference type="ARBA" id="ARBA00004752"/>
    </source>
</evidence>
<dbReference type="InterPro" id="IPR050979">
    <property type="entry name" value="LD-transpeptidase"/>
</dbReference>
<dbReference type="GO" id="GO:0071555">
    <property type="term" value="P:cell wall organization"/>
    <property type="evidence" value="ECO:0007669"/>
    <property type="project" value="UniProtKB-UniRule"/>
</dbReference>
<dbReference type="CDD" id="cd16913">
    <property type="entry name" value="YkuD_like"/>
    <property type="match status" value="1"/>
</dbReference>
<evidence type="ECO:0000256" key="3">
    <source>
        <dbReference type="ARBA" id="ARBA00022960"/>
    </source>
</evidence>